<dbReference type="EMBL" id="JACCBN010000001">
    <property type="protein sequence ID" value="NYD34840.1"/>
    <property type="molecule type" value="Genomic_DNA"/>
</dbReference>
<dbReference type="RefSeq" id="WP_179792754.1">
    <property type="nucleotide sequence ID" value="NZ_BAABHP010000003.1"/>
</dbReference>
<organism evidence="1 2">
    <name type="scientific">Actinomycetospora corticicola</name>
    <dbReference type="NCBI Taxonomy" id="663602"/>
    <lineage>
        <taxon>Bacteria</taxon>
        <taxon>Bacillati</taxon>
        <taxon>Actinomycetota</taxon>
        <taxon>Actinomycetes</taxon>
        <taxon>Pseudonocardiales</taxon>
        <taxon>Pseudonocardiaceae</taxon>
        <taxon>Actinomycetospora</taxon>
    </lineage>
</organism>
<accession>A0A7Y9J4A5</accession>
<evidence type="ECO:0000313" key="1">
    <source>
        <dbReference type="EMBL" id="NYD34840.1"/>
    </source>
</evidence>
<evidence type="ECO:0008006" key="3">
    <source>
        <dbReference type="Google" id="ProtNLM"/>
    </source>
</evidence>
<comment type="caution">
    <text evidence="1">The sequence shown here is derived from an EMBL/GenBank/DDBJ whole genome shotgun (WGS) entry which is preliminary data.</text>
</comment>
<gene>
    <name evidence="1" type="ORF">BJ983_000942</name>
</gene>
<reference evidence="1 2" key="1">
    <citation type="submission" date="2020-07" db="EMBL/GenBank/DDBJ databases">
        <title>Sequencing the genomes of 1000 actinobacteria strains.</title>
        <authorList>
            <person name="Klenk H.-P."/>
        </authorList>
    </citation>
    <scope>NUCLEOTIDE SEQUENCE [LARGE SCALE GENOMIC DNA]</scope>
    <source>
        <strain evidence="1 2">DSM 45772</strain>
    </source>
</reference>
<evidence type="ECO:0000313" key="2">
    <source>
        <dbReference type="Proteomes" id="UP000535890"/>
    </source>
</evidence>
<dbReference type="Proteomes" id="UP000535890">
    <property type="component" value="Unassembled WGS sequence"/>
</dbReference>
<proteinExistence type="predicted"/>
<protein>
    <recommendedName>
        <fullName evidence="3">CHAP domain-containing protein</fullName>
    </recommendedName>
</protein>
<keyword evidence="2" id="KW-1185">Reference proteome</keyword>
<name>A0A7Y9J4A5_9PSEU</name>
<sequence>MTAALGAPSLGVHPLTAVLGIAAGAVGAAALGGIGAHATTISAPAITTVAADLHLTAGSTPAVGNAAVAPVSAEPTSAAATVPELTKAAGMQAQATKIDAAIDRFESKIGSTNYENWCERAVENAFGTQGHYASAIQDWESQQQQHSDWRHAPRGAMVFYDTSSDGHVALSLGDGRVVSSSAHHQVGIVPVDFFQRPLGWAYAPY</sequence>
<dbReference type="Gene3D" id="3.90.1720.10">
    <property type="entry name" value="endopeptidase domain like (from Nostoc punctiforme)"/>
    <property type="match status" value="1"/>
</dbReference>
<dbReference type="AlphaFoldDB" id="A0A7Y9J4A5"/>